<reference evidence="9 10" key="1">
    <citation type="submission" date="2019-03" db="EMBL/GenBank/DDBJ databases">
        <title>Flavobacterium AT-3-2 sp. nov., isolated from arctic soil.</title>
        <authorList>
            <person name="Chaudhary D.K."/>
        </authorList>
    </citation>
    <scope>NUCLEOTIDE SEQUENCE [LARGE SCALE GENOMIC DNA]</scope>
    <source>
        <strain evidence="9 10">AT-3-2</strain>
    </source>
</reference>
<dbReference type="SMART" id="SM00091">
    <property type="entry name" value="PAS"/>
    <property type="match status" value="1"/>
</dbReference>
<dbReference type="SUPFAM" id="SSF47384">
    <property type="entry name" value="Homodimeric domain of signal transducing histidine kinase"/>
    <property type="match status" value="1"/>
</dbReference>
<evidence type="ECO:0000256" key="3">
    <source>
        <dbReference type="ARBA" id="ARBA00022553"/>
    </source>
</evidence>
<dbReference type="NCBIfam" id="TIGR00229">
    <property type="entry name" value="sensory_box"/>
    <property type="match status" value="1"/>
</dbReference>
<dbReference type="Gene3D" id="1.10.287.130">
    <property type="match status" value="1"/>
</dbReference>
<feature type="domain" description="PAS" evidence="7">
    <location>
        <begin position="41"/>
        <end position="95"/>
    </location>
</feature>
<dbReference type="InterPro" id="IPR000700">
    <property type="entry name" value="PAS-assoc_C"/>
</dbReference>
<dbReference type="InterPro" id="IPR004358">
    <property type="entry name" value="Sig_transdc_His_kin-like_C"/>
</dbReference>
<dbReference type="InterPro" id="IPR000014">
    <property type="entry name" value="PAS"/>
</dbReference>
<dbReference type="SUPFAM" id="SSF55785">
    <property type="entry name" value="PYP-like sensor domain (PAS domain)"/>
    <property type="match status" value="1"/>
</dbReference>
<dbReference type="InterPro" id="IPR003594">
    <property type="entry name" value="HATPase_dom"/>
</dbReference>
<evidence type="ECO:0000256" key="4">
    <source>
        <dbReference type="ARBA" id="ARBA00022679"/>
    </source>
</evidence>
<dbReference type="SUPFAM" id="SSF55874">
    <property type="entry name" value="ATPase domain of HSP90 chaperone/DNA topoisomerase II/histidine kinase"/>
    <property type="match status" value="1"/>
</dbReference>
<evidence type="ECO:0000259" key="6">
    <source>
        <dbReference type="PROSITE" id="PS50109"/>
    </source>
</evidence>
<protein>
    <recommendedName>
        <fullName evidence="2">histidine kinase</fullName>
        <ecNumber evidence="2">2.7.13.3</ecNumber>
    </recommendedName>
</protein>
<dbReference type="InterPro" id="IPR003661">
    <property type="entry name" value="HisK_dim/P_dom"/>
</dbReference>
<dbReference type="InterPro" id="IPR036097">
    <property type="entry name" value="HisK_dim/P_sf"/>
</dbReference>
<evidence type="ECO:0000256" key="5">
    <source>
        <dbReference type="ARBA" id="ARBA00022777"/>
    </source>
</evidence>
<sequence>MTHYTVKKIHLRFDSSYNIFKSNKMSTATTTRGLKEQYVPTAEFYSQIIDSLLDYSIFTVDTDLKINSWNSGATNIFQYETDEIIGKPFEIIFTEQDKKDGIPQKEIDVARKTGRCTDIRWHLCKDGKTFFADGLVFPLKDEDDEVIGFVKILCDITAKKESEDAIKKYAKDLEDLNAHKESVLAILSHDLRSPLAGIIQGAQYLETNFDKINPELAKDLLKELHTAAVNELNMLDYLVEWTRIKYAAEAFVPTKIELVHYVKKVFDSLKETASINTINLHSEIEENCSVFADEKMLLSILQNIVSNAIKHSHKGGQITLSAKQDDGMMIVAIKDSGKGMSKKIMDKLFAPQVKSLSKSVEENKGAGIGLLLVKGFLEKNNGNIWVESEEGKGSSFYFTLPLDEPVDKTDISEKAETV</sequence>
<evidence type="ECO:0000313" key="10">
    <source>
        <dbReference type="Proteomes" id="UP000295278"/>
    </source>
</evidence>
<dbReference type="CDD" id="cd00130">
    <property type="entry name" value="PAS"/>
    <property type="match status" value="1"/>
</dbReference>
<dbReference type="Pfam" id="PF13426">
    <property type="entry name" value="PAS_9"/>
    <property type="match status" value="1"/>
</dbReference>
<organism evidence="9 10">
    <name type="scientific">Flavobacterium caseinilyticum</name>
    <dbReference type="NCBI Taxonomy" id="2541732"/>
    <lineage>
        <taxon>Bacteria</taxon>
        <taxon>Pseudomonadati</taxon>
        <taxon>Bacteroidota</taxon>
        <taxon>Flavobacteriia</taxon>
        <taxon>Flavobacteriales</taxon>
        <taxon>Flavobacteriaceae</taxon>
        <taxon>Flavobacterium</taxon>
    </lineage>
</organism>
<dbReference type="Gene3D" id="3.30.565.10">
    <property type="entry name" value="Histidine kinase-like ATPase, C-terminal domain"/>
    <property type="match status" value="1"/>
</dbReference>
<dbReference type="PANTHER" id="PTHR43304:SF1">
    <property type="entry name" value="PAC DOMAIN-CONTAINING PROTEIN"/>
    <property type="match status" value="1"/>
</dbReference>
<dbReference type="GO" id="GO:0000155">
    <property type="term" value="F:phosphorelay sensor kinase activity"/>
    <property type="evidence" value="ECO:0007669"/>
    <property type="project" value="InterPro"/>
</dbReference>
<dbReference type="PRINTS" id="PR00344">
    <property type="entry name" value="BCTRLSENSOR"/>
</dbReference>
<dbReference type="Proteomes" id="UP000295278">
    <property type="component" value="Unassembled WGS sequence"/>
</dbReference>
<dbReference type="InterPro" id="IPR052162">
    <property type="entry name" value="Sensor_kinase/Photoreceptor"/>
</dbReference>
<dbReference type="SMART" id="SM00388">
    <property type="entry name" value="HisKA"/>
    <property type="match status" value="1"/>
</dbReference>
<proteinExistence type="predicted"/>
<dbReference type="PROSITE" id="PS50109">
    <property type="entry name" value="HIS_KIN"/>
    <property type="match status" value="1"/>
</dbReference>
<name>A0A4R5AQK8_9FLAO</name>
<comment type="catalytic activity">
    <reaction evidence="1">
        <text>ATP + protein L-histidine = ADP + protein N-phospho-L-histidine.</text>
        <dbReference type="EC" id="2.7.13.3"/>
    </reaction>
</comment>
<dbReference type="FunFam" id="3.30.565.10:FF:000006">
    <property type="entry name" value="Sensor histidine kinase WalK"/>
    <property type="match status" value="1"/>
</dbReference>
<evidence type="ECO:0000313" key="9">
    <source>
        <dbReference type="EMBL" id="TDD75181.1"/>
    </source>
</evidence>
<dbReference type="InterPro" id="IPR035965">
    <property type="entry name" value="PAS-like_dom_sf"/>
</dbReference>
<gene>
    <name evidence="9" type="ORF">E0F89_12415</name>
</gene>
<accession>A0A4R5AQK8</accession>
<dbReference type="OrthoDB" id="9781208at2"/>
<keyword evidence="5 9" id="KW-0418">Kinase</keyword>
<dbReference type="PROSITE" id="PS50113">
    <property type="entry name" value="PAC"/>
    <property type="match status" value="1"/>
</dbReference>
<keyword evidence="3" id="KW-0597">Phosphoprotein</keyword>
<dbReference type="InterPro" id="IPR036890">
    <property type="entry name" value="HATPase_C_sf"/>
</dbReference>
<dbReference type="EMBL" id="SMFM01000006">
    <property type="protein sequence ID" value="TDD75181.1"/>
    <property type="molecule type" value="Genomic_DNA"/>
</dbReference>
<evidence type="ECO:0000259" key="7">
    <source>
        <dbReference type="PROSITE" id="PS50112"/>
    </source>
</evidence>
<evidence type="ECO:0000256" key="1">
    <source>
        <dbReference type="ARBA" id="ARBA00000085"/>
    </source>
</evidence>
<comment type="caution">
    <text evidence="9">The sequence shown here is derived from an EMBL/GenBank/DDBJ whole genome shotgun (WGS) entry which is preliminary data.</text>
</comment>
<dbReference type="PANTHER" id="PTHR43304">
    <property type="entry name" value="PHYTOCHROME-LIKE PROTEIN CPH1"/>
    <property type="match status" value="1"/>
</dbReference>
<feature type="domain" description="Histidine kinase" evidence="6">
    <location>
        <begin position="186"/>
        <end position="404"/>
    </location>
</feature>
<keyword evidence="4" id="KW-0808">Transferase</keyword>
<dbReference type="Pfam" id="PF02518">
    <property type="entry name" value="HATPase_c"/>
    <property type="match status" value="1"/>
</dbReference>
<evidence type="ECO:0000259" key="8">
    <source>
        <dbReference type="PROSITE" id="PS50113"/>
    </source>
</evidence>
<dbReference type="SMART" id="SM00387">
    <property type="entry name" value="HATPase_c"/>
    <property type="match status" value="1"/>
</dbReference>
<dbReference type="AlphaFoldDB" id="A0A4R5AQK8"/>
<dbReference type="Gene3D" id="3.30.450.20">
    <property type="entry name" value="PAS domain"/>
    <property type="match status" value="1"/>
</dbReference>
<dbReference type="PROSITE" id="PS50112">
    <property type="entry name" value="PAS"/>
    <property type="match status" value="1"/>
</dbReference>
<keyword evidence="10" id="KW-1185">Reference proteome</keyword>
<dbReference type="EC" id="2.7.13.3" evidence="2"/>
<feature type="domain" description="PAC" evidence="8">
    <location>
        <begin position="115"/>
        <end position="168"/>
    </location>
</feature>
<evidence type="ECO:0000256" key="2">
    <source>
        <dbReference type="ARBA" id="ARBA00012438"/>
    </source>
</evidence>
<dbReference type="CDD" id="cd00082">
    <property type="entry name" value="HisKA"/>
    <property type="match status" value="1"/>
</dbReference>
<dbReference type="InterPro" id="IPR005467">
    <property type="entry name" value="His_kinase_dom"/>
</dbReference>